<dbReference type="EMBL" id="OW240925">
    <property type="protein sequence ID" value="CAH2329354.1"/>
    <property type="molecule type" value="Genomic_DNA"/>
</dbReference>
<reference evidence="2" key="1">
    <citation type="submission" date="2022-03" db="EMBL/GenBank/DDBJ databases">
        <authorList>
            <person name="Alioto T."/>
            <person name="Alioto T."/>
            <person name="Gomez Garrido J."/>
        </authorList>
    </citation>
    <scope>NUCLEOTIDE SEQUENCE</scope>
</reference>
<evidence type="ECO:0000313" key="2">
    <source>
        <dbReference type="EMBL" id="CAH2329354.1"/>
    </source>
</evidence>
<accession>A0AAD1WZQ2</accession>
<dbReference type="AlphaFoldDB" id="A0AAD1WZQ2"/>
<keyword evidence="3" id="KW-1185">Reference proteome</keyword>
<evidence type="ECO:0000256" key="1">
    <source>
        <dbReference type="SAM" id="MobiDB-lite"/>
    </source>
</evidence>
<sequence>MTQPEVTYRHLDRKSHDEQVRESHDRQQCEQEAHISSKEGHNRKYKDYEDAILGGENDPEKHLYGQKGRIVHLTTICM</sequence>
<name>A0AAD1WZQ2_PELCU</name>
<dbReference type="Proteomes" id="UP001295444">
    <property type="component" value="Chromosome 14"/>
</dbReference>
<gene>
    <name evidence="2" type="ORF">PECUL_23A056981</name>
</gene>
<feature type="region of interest" description="Disordered" evidence="1">
    <location>
        <begin position="1"/>
        <end position="44"/>
    </location>
</feature>
<evidence type="ECO:0000313" key="3">
    <source>
        <dbReference type="Proteomes" id="UP001295444"/>
    </source>
</evidence>
<proteinExistence type="predicted"/>
<feature type="compositionally biased region" description="Basic and acidic residues" evidence="1">
    <location>
        <begin position="7"/>
        <end position="44"/>
    </location>
</feature>
<protein>
    <submittedName>
        <fullName evidence="2">Uncharacterized protein</fullName>
    </submittedName>
</protein>
<organism evidence="2 3">
    <name type="scientific">Pelobates cultripes</name>
    <name type="common">Western spadefoot toad</name>
    <dbReference type="NCBI Taxonomy" id="61616"/>
    <lineage>
        <taxon>Eukaryota</taxon>
        <taxon>Metazoa</taxon>
        <taxon>Chordata</taxon>
        <taxon>Craniata</taxon>
        <taxon>Vertebrata</taxon>
        <taxon>Euteleostomi</taxon>
        <taxon>Amphibia</taxon>
        <taxon>Batrachia</taxon>
        <taxon>Anura</taxon>
        <taxon>Pelobatoidea</taxon>
        <taxon>Pelobatidae</taxon>
        <taxon>Pelobates</taxon>
    </lineage>
</organism>